<name>A0ABR2K6N3_9EUKA</name>
<reference evidence="3 4" key="1">
    <citation type="submission" date="2024-04" db="EMBL/GenBank/DDBJ databases">
        <title>Tritrichomonas musculus Genome.</title>
        <authorList>
            <person name="Alves-Ferreira E."/>
            <person name="Grigg M."/>
            <person name="Lorenzi H."/>
            <person name="Galac M."/>
        </authorList>
    </citation>
    <scope>NUCLEOTIDE SEQUENCE [LARGE SCALE GENOMIC DNA]</scope>
    <source>
        <strain evidence="3 4">EAF2021</strain>
    </source>
</reference>
<evidence type="ECO:0000313" key="3">
    <source>
        <dbReference type="EMBL" id="KAK8886446.1"/>
    </source>
</evidence>
<protein>
    <recommendedName>
        <fullName evidence="5">IPT/TIG domain-containing protein</fullName>
    </recommendedName>
</protein>
<proteinExistence type="predicted"/>
<comment type="caution">
    <text evidence="3">The sequence shown here is derived from an EMBL/GenBank/DDBJ whole genome shotgun (WGS) entry which is preliminary data.</text>
</comment>
<evidence type="ECO:0000256" key="1">
    <source>
        <dbReference type="SAM" id="MobiDB-lite"/>
    </source>
</evidence>
<evidence type="ECO:0008006" key="5">
    <source>
        <dbReference type="Google" id="ProtNLM"/>
    </source>
</evidence>
<evidence type="ECO:0000313" key="4">
    <source>
        <dbReference type="Proteomes" id="UP001470230"/>
    </source>
</evidence>
<keyword evidence="2" id="KW-0812">Transmembrane</keyword>
<dbReference type="Proteomes" id="UP001470230">
    <property type="component" value="Unassembled WGS sequence"/>
</dbReference>
<evidence type="ECO:0000256" key="2">
    <source>
        <dbReference type="SAM" id="Phobius"/>
    </source>
</evidence>
<sequence length="371" mass="43737">MLLICFFSFLNARSKKISHDCNSPHSDIQKYQKGSTFNYIISCQSKKGQYVDLKSYENINSISISEESNVFIKCENETSNRNKINLLINGKPNITFKNHCYFDTIEILGSPTFNLYPYSDFSVRNVVLRNSSYKYPFNSHYYINSNNIEVSNSNSITKYDNCSRLLVTISDDIYYFCDESDWGVFFKKSILFTNYSANPEKIEEVFDKILPSINFNYFEKIFFTDFYNIDSIIPTIETLKYLGNDIYMNMLWTKIFSGKNCAWEVDQFFPQFQYLKDYFDYLVDKKNWRKFCLYNTAYLYLNEDNDADVIIIPTVASWVIIVSIVLFIIALFFVLLLLAYKKFRKDNKKKSQVENENSENSLSSNHFSKED</sequence>
<feature type="region of interest" description="Disordered" evidence="1">
    <location>
        <begin position="348"/>
        <end position="371"/>
    </location>
</feature>
<keyword evidence="2" id="KW-0472">Membrane</keyword>
<keyword evidence="4" id="KW-1185">Reference proteome</keyword>
<organism evidence="3 4">
    <name type="scientific">Tritrichomonas musculus</name>
    <dbReference type="NCBI Taxonomy" id="1915356"/>
    <lineage>
        <taxon>Eukaryota</taxon>
        <taxon>Metamonada</taxon>
        <taxon>Parabasalia</taxon>
        <taxon>Tritrichomonadida</taxon>
        <taxon>Tritrichomonadidae</taxon>
        <taxon>Tritrichomonas</taxon>
    </lineage>
</organism>
<feature type="compositionally biased region" description="Low complexity" evidence="1">
    <location>
        <begin position="354"/>
        <end position="365"/>
    </location>
</feature>
<feature type="transmembrane region" description="Helical" evidence="2">
    <location>
        <begin position="315"/>
        <end position="340"/>
    </location>
</feature>
<dbReference type="EMBL" id="JAPFFF010000007">
    <property type="protein sequence ID" value="KAK8886446.1"/>
    <property type="molecule type" value="Genomic_DNA"/>
</dbReference>
<accession>A0ABR2K6N3</accession>
<gene>
    <name evidence="3" type="ORF">M9Y10_041909</name>
</gene>
<keyword evidence="2" id="KW-1133">Transmembrane helix</keyword>